<dbReference type="EMBL" id="JAAAPO010000007">
    <property type="protein sequence ID" value="NBC37923.1"/>
    <property type="molecule type" value="Genomic_DNA"/>
</dbReference>
<gene>
    <name evidence="1" type="ORF">GTZ99_15315</name>
</gene>
<sequence length="144" mass="15202">MAETFQREIETVEATYRCDGTHVAHEMVDGEVIAIDFRTGAYFSMRGTAARIWTALIGGASRQALCAAAAPFGGARDVGAFVDELVGLDLITPGLMVPGAGTGAVGAVALPDYAPPVIERFEDMAELMMLDPIHDVAPQGWPHA</sequence>
<dbReference type="Proteomes" id="UP000753724">
    <property type="component" value="Unassembled WGS sequence"/>
</dbReference>
<dbReference type="Pfam" id="PF05402">
    <property type="entry name" value="PqqD"/>
    <property type="match status" value="1"/>
</dbReference>
<accession>A0ABW9XH79</accession>
<organism evidence="1 2">
    <name type="scientific">Novosphingobium ovatum</name>
    <dbReference type="NCBI Taxonomy" id="1908523"/>
    <lineage>
        <taxon>Bacteria</taxon>
        <taxon>Pseudomonadati</taxon>
        <taxon>Pseudomonadota</taxon>
        <taxon>Alphaproteobacteria</taxon>
        <taxon>Sphingomonadales</taxon>
        <taxon>Sphingomonadaceae</taxon>
        <taxon>Novosphingobium</taxon>
    </lineage>
</organism>
<evidence type="ECO:0008006" key="3">
    <source>
        <dbReference type="Google" id="ProtNLM"/>
    </source>
</evidence>
<keyword evidence="2" id="KW-1185">Reference proteome</keyword>
<reference evidence="2" key="1">
    <citation type="submission" date="2020-01" db="EMBL/GenBank/DDBJ databases">
        <title>Sphingomonas sp. strain CSW-10.</title>
        <authorList>
            <person name="Chen W.-M."/>
        </authorList>
    </citation>
    <scope>NUCLEOTIDE SEQUENCE [LARGE SCALE GENOMIC DNA]</scope>
    <source>
        <strain evidence="2">FSY-8</strain>
    </source>
</reference>
<comment type="caution">
    <text evidence="1">The sequence shown here is derived from an EMBL/GenBank/DDBJ whole genome shotgun (WGS) entry which is preliminary data.</text>
</comment>
<protein>
    <recommendedName>
        <fullName evidence="3">Coenzyme PQQ synthesis protein D (PqqD)</fullName>
    </recommendedName>
</protein>
<dbReference type="RefSeq" id="WP_161720458.1">
    <property type="nucleotide sequence ID" value="NZ_JAAAPO010000007.1"/>
</dbReference>
<evidence type="ECO:0000313" key="2">
    <source>
        <dbReference type="Proteomes" id="UP000753724"/>
    </source>
</evidence>
<evidence type="ECO:0000313" key="1">
    <source>
        <dbReference type="EMBL" id="NBC37923.1"/>
    </source>
</evidence>
<proteinExistence type="predicted"/>
<name>A0ABW9XH79_9SPHN</name>
<dbReference type="InterPro" id="IPR008792">
    <property type="entry name" value="PQQD"/>
</dbReference>